<dbReference type="Pfam" id="PF03704">
    <property type="entry name" value="BTAD"/>
    <property type="match status" value="1"/>
</dbReference>
<dbReference type="Pfam" id="PF05729">
    <property type="entry name" value="NACHT"/>
    <property type="match status" value="1"/>
</dbReference>
<dbReference type="InterPro" id="IPR011990">
    <property type="entry name" value="TPR-like_helical_dom_sf"/>
</dbReference>
<evidence type="ECO:0000313" key="6">
    <source>
        <dbReference type="Proteomes" id="UP000199413"/>
    </source>
</evidence>
<dbReference type="InterPro" id="IPR005158">
    <property type="entry name" value="BTAD"/>
</dbReference>
<organism evidence="5 6">
    <name type="scientific">Micromonospora rhizosphaerae</name>
    <dbReference type="NCBI Taxonomy" id="568872"/>
    <lineage>
        <taxon>Bacteria</taxon>
        <taxon>Bacillati</taxon>
        <taxon>Actinomycetota</taxon>
        <taxon>Actinomycetes</taxon>
        <taxon>Micromonosporales</taxon>
        <taxon>Micromonosporaceae</taxon>
        <taxon>Micromonospora</taxon>
    </lineage>
</organism>
<gene>
    <name evidence="5" type="ORF">GA0070624_4350</name>
</gene>
<feature type="signal peptide" evidence="3">
    <location>
        <begin position="1"/>
        <end position="22"/>
    </location>
</feature>
<proteinExistence type="predicted"/>
<feature type="domain" description="Bacterial transcriptional activator" evidence="4">
    <location>
        <begin position="45"/>
        <end position="187"/>
    </location>
</feature>
<dbReference type="GO" id="GO:0006355">
    <property type="term" value="P:regulation of DNA-templated transcription"/>
    <property type="evidence" value="ECO:0007669"/>
    <property type="project" value="TreeGrafter"/>
</dbReference>
<dbReference type="InterPro" id="IPR027417">
    <property type="entry name" value="P-loop_NTPase"/>
</dbReference>
<dbReference type="PRINTS" id="PR00364">
    <property type="entry name" value="DISEASERSIST"/>
</dbReference>
<dbReference type="EMBL" id="FMHV01000002">
    <property type="protein sequence ID" value="SCL31869.1"/>
    <property type="molecule type" value="Genomic_DNA"/>
</dbReference>
<dbReference type="CDD" id="cd15831">
    <property type="entry name" value="BTAD"/>
    <property type="match status" value="1"/>
</dbReference>
<keyword evidence="6" id="KW-1185">Reference proteome</keyword>
<dbReference type="Gene3D" id="3.40.50.300">
    <property type="entry name" value="P-loop containing nucleotide triphosphate hydrolases"/>
    <property type="match status" value="1"/>
</dbReference>
<dbReference type="InterPro" id="IPR051677">
    <property type="entry name" value="AfsR-DnrI-RedD_regulator"/>
</dbReference>
<dbReference type="PANTHER" id="PTHR35807">
    <property type="entry name" value="TRANSCRIPTIONAL REGULATOR REDD-RELATED"/>
    <property type="match status" value="1"/>
</dbReference>
<feature type="chain" id="PRO_5038901597" evidence="3">
    <location>
        <begin position="23"/>
        <end position="556"/>
    </location>
</feature>
<evidence type="ECO:0000313" key="5">
    <source>
        <dbReference type="EMBL" id="SCL31869.1"/>
    </source>
</evidence>
<accession>A0A1C6SRD3</accession>
<protein>
    <submittedName>
        <fullName evidence="5">NB-ARC domain-containing protein</fullName>
    </submittedName>
</protein>
<evidence type="ECO:0000256" key="3">
    <source>
        <dbReference type="SAM" id="SignalP"/>
    </source>
</evidence>
<dbReference type="STRING" id="568872.GA0070624_4350"/>
<dbReference type="PANTHER" id="PTHR35807:SF1">
    <property type="entry name" value="TRANSCRIPTIONAL REGULATOR REDD"/>
    <property type="match status" value="1"/>
</dbReference>
<sequence>MRHTLYVYIARLRGLIAAAAAADGTVAAVVRRSRGYVLDVDPDRVDVHRFRRLVEQARDPHCPDTKRVALLRQALALWRGTPLADLPGDWAARVREGLQQQRLDAVVCWAEAELRRGNAGDLVGPLTDLIAEHPLVEPLAALLMRALHSTGRTATALDCYVAMRRRLVDQVGMEPGAELQQLHRAILRGDLDQASGWGRERSGHAVPAQLPLDVHGFAGRDTELCQLDAILTAAGEEPTTVAILALTGTAGVGKTALAMHWAHRVANRFPDGQLYVNLRGFDANSPATRPDEALRALLDALQVPPQRVPASLAAQVGLYRSLLADRRVLVVLDNASDADQVRPLLPGSPGCLVVVTSRNQLPGLVAAEGAHPLTLGLLSTDDARQMLARRLGPERVAAEPRSVDDIIARCAQLPLALAIVAARAATHPEFPLGMLVADLGDSSGGLEPFSGGDPSTDVRAVFSWSYRTLSPSAARLFRLLAVHPGPDIATTAAASLIGAPPGQVRPLLAELARAHLVTEHPAGRFAFHDLLRAYATELVEAVDADTDRSAGACPRP</sequence>
<dbReference type="InterPro" id="IPR007111">
    <property type="entry name" value="NACHT_NTPase"/>
</dbReference>
<evidence type="ECO:0000256" key="1">
    <source>
        <dbReference type="ARBA" id="ARBA00023015"/>
    </source>
</evidence>
<dbReference type="RefSeq" id="WP_176731809.1">
    <property type="nucleotide sequence ID" value="NZ_FMHV01000002.1"/>
</dbReference>
<evidence type="ECO:0000256" key="2">
    <source>
        <dbReference type="ARBA" id="ARBA00023163"/>
    </source>
</evidence>
<dbReference type="AlphaFoldDB" id="A0A1C6SRD3"/>
<evidence type="ECO:0000259" key="4">
    <source>
        <dbReference type="SMART" id="SM01043"/>
    </source>
</evidence>
<keyword evidence="1" id="KW-0805">Transcription regulation</keyword>
<reference evidence="6" key="1">
    <citation type="submission" date="2016-06" db="EMBL/GenBank/DDBJ databases">
        <authorList>
            <person name="Varghese N."/>
            <person name="Submissions Spin"/>
        </authorList>
    </citation>
    <scope>NUCLEOTIDE SEQUENCE [LARGE SCALE GENOMIC DNA]</scope>
    <source>
        <strain evidence="6">DSM 45431</strain>
    </source>
</reference>
<dbReference type="Proteomes" id="UP000199413">
    <property type="component" value="Unassembled WGS sequence"/>
</dbReference>
<dbReference type="SUPFAM" id="SSF52540">
    <property type="entry name" value="P-loop containing nucleoside triphosphate hydrolases"/>
    <property type="match status" value="1"/>
</dbReference>
<dbReference type="SMART" id="SM01043">
    <property type="entry name" value="BTAD"/>
    <property type="match status" value="1"/>
</dbReference>
<keyword evidence="2" id="KW-0804">Transcription</keyword>
<keyword evidence="3" id="KW-0732">Signal</keyword>
<dbReference type="GO" id="GO:0043531">
    <property type="term" value="F:ADP binding"/>
    <property type="evidence" value="ECO:0007669"/>
    <property type="project" value="InterPro"/>
</dbReference>
<dbReference type="SUPFAM" id="SSF48452">
    <property type="entry name" value="TPR-like"/>
    <property type="match status" value="1"/>
</dbReference>
<dbReference type="GO" id="GO:0003677">
    <property type="term" value="F:DNA binding"/>
    <property type="evidence" value="ECO:0007669"/>
    <property type="project" value="TreeGrafter"/>
</dbReference>
<dbReference type="Gene3D" id="1.25.40.10">
    <property type="entry name" value="Tetratricopeptide repeat domain"/>
    <property type="match status" value="1"/>
</dbReference>
<name>A0A1C6SRD3_9ACTN</name>